<dbReference type="Pfam" id="PF13549">
    <property type="entry name" value="ATP-grasp_5"/>
    <property type="match status" value="1"/>
</dbReference>
<dbReference type="RefSeq" id="WP_307837424.1">
    <property type="nucleotide sequence ID" value="NZ_BOOH01000063.1"/>
</dbReference>
<proteinExistence type="predicted"/>
<evidence type="ECO:0000313" key="3">
    <source>
        <dbReference type="Proteomes" id="UP000616724"/>
    </source>
</evidence>
<dbReference type="Gene3D" id="3.30.470.20">
    <property type="entry name" value="ATP-grasp fold, B domain"/>
    <property type="match status" value="1"/>
</dbReference>
<dbReference type="Pfam" id="PF13607">
    <property type="entry name" value="Succ_CoA_lig"/>
    <property type="match status" value="1"/>
</dbReference>
<dbReference type="Pfam" id="PF13380">
    <property type="entry name" value="CoA_binding_2"/>
    <property type="match status" value="1"/>
</dbReference>
<keyword evidence="3" id="KW-1185">Reference proteome</keyword>
<dbReference type="InterPro" id="IPR003781">
    <property type="entry name" value="CoA-bd"/>
</dbReference>
<dbReference type="PANTHER" id="PTHR42793">
    <property type="entry name" value="COA BINDING DOMAIN CONTAINING PROTEIN"/>
    <property type="match status" value="1"/>
</dbReference>
<evidence type="ECO:0000313" key="2">
    <source>
        <dbReference type="EMBL" id="GIH80731.1"/>
    </source>
</evidence>
<dbReference type="InterPro" id="IPR013815">
    <property type="entry name" value="ATP_grasp_subdomain_1"/>
</dbReference>
<name>A0A8J3WAD4_9ACTN</name>
<evidence type="ECO:0000259" key="1">
    <source>
        <dbReference type="SMART" id="SM00881"/>
    </source>
</evidence>
<organism evidence="2 3">
    <name type="scientific">Planobispora longispora</name>
    <dbReference type="NCBI Taxonomy" id="28887"/>
    <lineage>
        <taxon>Bacteria</taxon>
        <taxon>Bacillati</taxon>
        <taxon>Actinomycetota</taxon>
        <taxon>Actinomycetes</taxon>
        <taxon>Streptosporangiales</taxon>
        <taxon>Streptosporangiaceae</taxon>
        <taxon>Planobispora</taxon>
    </lineage>
</organism>
<dbReference type="EMBL" id="BOOH01000063">
    <property type="protein sequence ID" value="GIH80731.1"/>
    <property type="molecule type" value="Genomic_DNA"/>
</dbReference>
<gene>
    <name evidence="2" type="ORF">Plo01_71600</name>
</gene>
<dbReference type="Gene3D" id="3.30.1490.20">
    <property type="entry name" value="ATP-grasp fold, A domain"/>
    <property type="match status" value="1"/>
</dbReference>
<dbReference type="GO" id="GO:0005524">
    <property type="term" value="F:ATP binding"/>
    <property type="evidence" value="ECO:0007669"/>
    <property type="project" value="InterPro"/>
</dbReference>
<dbReference type="InterPro" id="IPR036291">
    <property type="entry name" value="NAD(P)-bd_dom_sf"/>
</dbReference>
<dbReference type="Gene3D" id="3.40.50.261">
    <property type="entry name" value="Succinyl-CoA synthetase domains"/>
    <property type="match status" value="2"/>
</dbReference>
<feature type="domain" description="CoA-binding" evidence="1">
    <location>
        <begin position="283"/>
        <end position="372"/>
    </location>
</feature>
<dbReference type="InterPro" id="IPR016102">
    <property type="entry name" value="Succinyl-CoA_synth-like"/>
</dbReference>
<sequence length="745" mass="75973">MIPEHEVKALLRETGVAVPRGVAVAVSRETVAPRDGIAPREGVAPGETVTSRQAAMPGDGATVPAGTAIALAAEIAEAAGELVPPLVLKAYGPDLVHKSDAGAVRLALGDAAEAGAAAAEMLRALLNQGITPDGFLVEEQAAPGIELILGIVDDPGFGPVLLTGLGGVWTEAMRDTALRLCPVSEADAREMLASLRGAPLLEGYRGRPAVDVDALVELLVTVGGPGGLWERLELGEFELNPVIATEKGVIAVDARYIPADPAHPRHPPPTVPPGPGVTDFAALFEPRAVAVVGASTSRPNFGNMFLEFYKTTGVPLVAVHPEADAIDGVPAVPSLAGVEADYALVAVPAGKCAEVVRQARGIPFVQVMSGGFGEAGRPDLEAALIGAAAEAGTRLLGPNCMGVYSPRGRQTFVGGEPGPPGHVALISQSGGLAGEVIKVGERRGLAFSRVATVGNSADVTPAELLRWLAADEQTSAVGMYLEDPRGGRALFEALMSVRGRLPVVLLVGGRSAQGRRAAASHTGGMVGDARVWRSLADQTGATLVTGQDDLIGALSFFQSHAARLPAAGPGEDAGVLVVGPSGGASVLAADVFDGAGLSLGALPGAALDGLKALGVGVGSSLANPLEIPVGPRGRADLVREAVGAIVARRPYPDVVAHVNVQSFFTYGTSADPLYAYTRALARAQEELPGVRVTLVTRNGECAPHGVEDEVRVIAAGAGIPVYRSMEAAAVAVAAARRFTRGIRTV</sequence>
<protein>
    <recommendedName>
        <fullName evidence="1">CoA-binding domain-containing protein</fullName>
    </recommendedName>
</protein>
<reference evidence="2 3" key="1">
    <citation type="submission" date="2021-01" db="EMBL/GenBank/DDBJ databases">
        <title>Whole genome shotgun sequence of Planobispora longispora NBRC 13918.</title>
        <authorList>
            <person name="Komaki H."/>
            <person name="Tamura T."/>
        </authorList>
    </citation>
    <scope>NUCLEOTIDE SEQUENCE [LARGE SCALE GENOMIC DNA]</scope>
    <source>
        <strain evidence="2 3">NBRC 13918</strain>
    </source>
</reference>
<dbReference type="SUPFAM" id="SSF56059">
    <property type="entry name" value="Glutathione synthetase ATP-binding domain-like"/>
    <property type="match status" value="1"/>
</dbReference>
<dbReference type="SMART" id="SM00881">
    <property type="entry name" value="CoA_binding"/>
    <property type="match status" value="1"/>
</dbReference>
<dbReference type="Proteomes" id="UP000616724">
    <property type="component" value="Unassembled WGS sequence"/>
</dbReference>
<dbReference type="SUPFAM" id="SSF51735">
    <property type="entry name" value="NAD(P)-binding Rossmann-fold domains"/>
    <property type="match status" value="1"/>
</dbReference>
<dbReference type="SUPFAM" id="SSF52210">
    <property type="entry name" value="Succinyl-CoA synthetase domains"/>
    <property type="match status" value="2"/>
</dbReference>
<accession>A0A8J3WAD4</accession>
<dbReference type="PANTHER" id="PTHR42793:SF1">
    <property type="entry name" value="PEPTIDYL-LYSINE N-ACETYLTRANSFERASE PATZ"/>
    <property type="match status" value="1"/>
</dbReference>
<dbReference type="Gene3D" id="3.40.50.720">
    <property type="entry name" value="NAD(P)-binding Rossmann-like Domain"/>
    <property type="match status" value="1"/>
</dbReference>
<dbReference type="AlphaFoldDB" id="A0A8J3WAD4"/>
<dbReference type="InterPro" id="IPR032875">
    <property type="entry name" value="Succ_CoA_lig_flav_dom"/>
</dbReference>
<comment type="caution">
    <text evidence="2">The sequence shown here is derived from an EMBL/GenBank/DDBJ whole genome shotgun (WGS) entry which is preliminary data.</text>
</comment>